<dbReference type="PANTHER" id="PTHR33877">
    <property type="entry name" value="SLL1193 PROTEIN"/>
    <property type="match status" value="1"/>
</dbReference>
<dbReference type="AlphaFoldDB" id="W7U6V9"/>
<dbReference type="OrthoDB" id="2127950at2759"/>
<keyword evidence="3" id="KW-0255">Endonuclease</keyword>
<feature type="compositionally biased region" description="Polar residues" evidence="1">
    <location>
        <begin position="169"/>
        <end position="182"/>
    </location>
</feature>
<keyword evidence="3" id="KW-0378">Hydrolase</keyword>
<dbReference type="CDD" id="cd00085">
    <property type="entry name" value="HNHc"/>
    <property type="match status" value="1"/>
</dbReference>
<dbReference type="Pfam" id="PF14279">
    <property type="entry name" value="HNH_5"/>
    <property type="match status" value="1"/>
</dbReference>
<evidence type="ECO:0000259" key="2">
    <source>
        <dbReference type="SMART" id="SM00507"/>
    </source>
</evidence>
<keyword evidence="4" id="KW-1185">Reference proteome</keyword>
<proteinExistence type="predicted"/>
<dbReference type="EMBL" id="AZIL01000279">
    <property type="protein sequence ID" value="EWM28559.1"/>
    <property type="molecule type" value="Genomic_DNA"/>
</dbReference>
<dbReference type="PANTHER" id="PTHR33877:SF2">
    <property type="entry name" value="OS07G0170200 PROTEIN"/>
    <property type="match status" value="1"/>
</dbReference>
<dbReference type="Gene3D" id="1.10.30.50">
    <property type="match status" value="1"/>
</dbReference>
<dbReference type="InterPro" id="IPR029471">
    <property type="entry name" value="HNH_5"/>
</dbReference>
<keyword evidence="3" id="KW-0540">Nuclease</keyword>
<sequence>MDRLCVLADLASASLGNRLRPDVHAKPPLRPLTPDGVRHGFHITQGARKKGLGSVREPRAPFADALGTFLQGREGGRKLRENGLVLVTTTMARPENRAGLLRTVALGAFVSTLSCTKAFIIPPGTSPWLSVVHAPAFDSEERRPAGGAPALSVRLAAAKKKTTGGGASPPSSKTSPALSVSTSKKKSRKDEGQAQRHAKHMKKPTDSATRADFGLGGPDFEMELLPPTDKNAGPKTATSRKGVSGSVGTVGGDEDHTTDHHLRLLRQTGKYPVLVLNTDAQPLSYLPLSIIRWQEAIKAIFLERVTVLAYYDSYIQSTAGPWQLPSVVCLKQYQKGCRERPPPLNRRNIYIRDRYSCAYCSQRLSAHDLTLDHVMPRSKGGKGSWDNLVTCCRQCNRRKGKRTVKELKEIGMVLLNPPRKPKMSELQRQARLYRTAAGVFPHESWETYLGGPPETEL</sequence>
<dbReference type="InterPro" id="IPR052892">
    <property type="entry name" value="NA-targeting_endonuclease"/>
</dbReference>
<dbReference type="InterPro" id="IPR003615">
    <property type="entry name" value="HNH_nuc"/>
</dbReference>
<evidence type="ECO:0000313" key="3">
    <source>
        <dbReference type="EMBL" id="EWM28559.1"/>
    </source>
</evidence>
<protein>
    <submittedName>
        <fullName evidence="3">Hnh endonuclease</fullName>
    </submittedName>
</protein>
<organism evidence="3 4">
    <name type="scientific">Nannochloropsis gaditana</name>
    <dbReference type="NCBI Taxonomy" id="72520"/>
    <lineage>
        <taxon>Eukaryota</taxon>
        <taxon>Sar</taxon>
        <taxon>Stramenopiles</taxon>
        <taxon>Ochrophyta</taxon>
        <taxon>Eustigmatophyceae</taxon>
        <taxon>Eustigmatales</taxon>
        <taxon>Monodopsidaceae</taxon>
        <taxon>Nannochloropsis</taxon>
    </lineage>
</organism>
<dbReference type="Proteomes" id="UP000019335">
    <property type="component" value="Chromosome 4"/>
</dbReference>
<name>W7U6V9_9STRA</name>
<gene>
    <name evidence="3" type="ORF">Naga_100009g98</name>
</gene>
<evidence type="ECO:0000313" key="4">
    <source>
        <dbReference type="Proteomes" id="UP000019335"/>
    </source>
</evidence>
<feature type="region of interest" description="Disordered" evidence="1">
    <location>
        <begin position="159"/>
        <end position="256"/>
    </location>
</feature>
<dbReference type="GO" id="GO:0004519">
    <property type="term" value="F:endonuclease activity"/>
    <property type="evidence" value="ECO:0007669"/>
    <property type="project" value="UniProtKB-KW"/>
</dbReference>
<reference evidence="3 4" key="1">
    <citation type="journal article" date="2014" name="Mol. Plant">
        <title>Chromosome Scale Genome Assembly and Transcriptome Profiling of Nannochloropsis gaditana in Nitrogen Depletion.</title>
        <authorList>
            <person name="Corteggiani Carpinelli E."/>
            <person name="Telatin A."/>
            <person name="Vitulo N."/>
            <person name="Forcato C."/>
            <person name="D'Angelo M."/>
            <person name="Schiavon R."/>
            <person name="Vezzi A."/>
            <person name="Giacometti G.M."/>
            <person name="Morosinotto T."/>
            <person name="Valle G."/>
        </authorList>
    </citation>
    <scope>NUCLEOTIDE SEQUENCE [LARGE SCALE GENOMIC DNA]</scope>
    <source>
        <strain evidence="3 4">B-31</strain>
    </source>
</reference>
<evidence type="ECO:0000256" key="1">
    <source>
        <dbReference type="SAM" id="MobiDB-lite"/>
    </source>
</evidence>
<comment type="caution">
    <text evidence="3">The sequence shown here is derived from an EMBL/GenBank/DDBJ whole genome shotgun (WGS) entry which is preliminary data.</text>
</comment>
<feature type="domain" description="HNH nuclease" evidence="2">
    <location>
        <begin position="344"/>
        <end position="397"/>
    </location>
</feature>
<dbReference type="SMART" id="SM00507">
    <property type="entry name" value="HNHc"/>
    <property type="match status" value="1"/>
</dbReference>
<accession>W7U6V9</accession>